<sequence length="67" mass="6979">MPDDEEDGAAPSWKEVGEGEATSRKKLIEGGGPHQPPPAGEPLGKDRPTGTVSEDEETGPVDRPKGT</sequence>
<evidence type="ECO:0000256" key="1">
    <source>
        <dbReference type="SAM" id="MobiDB-lite"/>
    </source>
</evidence>
<dbReference type="EMBL" id="JAUFPT010000016">
    <property type="protein sequence ID" value="MDN3570208.1"/>
    <property type="molecule type" value="Genomic_DNA"/>
</dbReference>
<comment type="caution">
    <text evidence="2">The sequence shown here is derived from an EMBL/GenBank/DDBJ whole genome shotgun (WGS) entry which is preliminary data.</text>
</comment>
<reference evidence="3" key="1">
    <citation type="journal article" date="2019" name="Int. J. Syst. Evol. Microbiol.">
        <title>The Global Catalogue of Microorganisms (GCM) 10K type strain sequencing project: providing services to taxonomists for standard genome sequencing and annotation.</title>
        <authorList>
            <consortium name="The Broad Institute Genomics Platform"/>
            <consortium name="The Broad Institute Genome Sequencing Center for Infectious Disease"/>
            <person name="Wu L."/>
            <person name="Ma J."/>
        </authorList>
    </citation>
    <scope>NUCLEOTIDE SEQUENCE [LARGE SCALE GENOMIC DNA]</scope>
    <source>
        <strain evidence="3">CECT 7806</strain>
    </source>
</reference>
<protein>
    <submittedName>
        <fullName evidence="2">Uncharacterized protein</fullName>
    </submittedName>
</protein>
<evidence type="ECO:0000313" key="2">
    <source>
        <dbReference type="EMBL" id="MDN3570208.1"/>
    </source>
</evidence>
<accession>A0ABT8ALP5</accession>
<name>A0ABT8ALP5_9HYPH</name>
<proteinExistence type="predicted"/>
<feature type="region of interest" description="Disordered" evidence="1">
    <location>
        <begin position="1"/>
        <end position="67"/>
    </location>
</feature>
<dbReference type="RefSeq" id="WP_238291163.1">
    <property type="nucleotide sequence ID" value="NZ_BPQS01000033.1"/>
</dbReference>
<keyword evidence="3" id="KW-1185">Reference proteome</keyword>
<evidence type="ECO:0000313" key="3">
    <source>
        <dbReference type="Proteomes" id="UP001244297"/>
    </source>
</evidence>
<feature type="compositionally biased region" description="Basic and acidic residues" evidence="1">
    <location>
        <begin position="15"/>
        <end position="28"/>
    </location>
</feature>
<organism evidence="2 3">
    <name type="scientific">Methylobacterium longum</name>
    <dbReference type="NCBI Taxonomy" id="767694"/>
    <lineage>
        <taxon>Bacteria</taxon>
        <taxon>Pseudomonadati</taxon>
        <taxon>Pseudomonadota</taxon>
        <taxon>Alphaproteobacteria</taxon>
        <taxon>Hyphomicrobiales</taxon>
        <taxon>Methylobacteriaceae</taxon>
        <taxon>Methylobacterium</taxon>
    </lineage>
</organism>
<gene>
    <name evidence="2" type="ORF">QWZ18_06165</name>
</gene>
<dbReference type="Proteomes" id="UP001244297">
    <property type="component" value="Unassembled WGS sequence"/>
</dbReference>